<dbReference type="FunFam" id="3.40.50.300:FF:000134">
    <property type="entry name" value="Iron-enterobactin ABC transporter ATP-binding protein"/>
    <property type="match status" value="1"/>
</dbReference>
<name>A0A285UGP2_9STAP</name>
<dbReference type="PANTHER" id="PTHR42771">
    <property type="entry name" value="IRON(3+)-HYDROXAMATE IMPORT ATP-BINDING PROTEIN FHUC"/>
    <property type="match status" value="1"/>
</dbReference>
<evidence type="ECO:0000256" key="7">
    <source>
        <dbReference type="ARBA" id="ARBA00023004"/>
    </source>
</evidence>
<dbReference type="InterPro" id="IPR017871">
    <property type="entry name" value="ABC_transporter-like_CS"/>
</dbReference>
<reference evidence="12" key="1">
    <citation type="submission" date="2017-08" db="EMBL/GenBank/DDBJ databases">
        <authorList>
            <person name="Varghese N."/>
            <person name="Submissions S."/>
        </authorList>
    </citation>
    <scope>NUCLEOTIDE SEQUENCE [LARGE SCALE GENOMIC DNA]</scope>
    <source>
        <strain evidence="12">DSM 23173</strain>
    </source>
</reference>
<keyword evidence="8" id="KW-0406">Ion transport</keyword>
<dbReference type="Pfam" id="PF00005">
    <property type="entry name" value="ABC_tran"/>
    <property type="match status" value="1"/>
</dbReference>
<evidence type="ECO:0000256" key="2">
    <source>
        <dbReference type="ARBA" id="ARBA00022448"/>
    </source>
</evidence>
<dbReference type="Proteomes" id="UP000219412">
    <property type="component" value="Unassembled WGS sequence"/>
</dbReference>
<comment type="subcellular location">
    <subcellularLocation>
        <location evidence="1">Cell membrane</location>
        <topology evidence="1">Peripheral membrane protein</topology>
    </subcellularLocation>
</comment>
<gene>
    <name evidence="11" type="ORF">SAMN05878391_1009</name>
</gene>
<dbReference type="PROSITE" id="PS00211">
    <property type="entry name" value="ABC_TRANSPORTER_1"/>
    <property type="match status" value="1"/>
</dbReference>
<evidence type="ECO:0000256" key="4">
    <source>
        <dbReference type="ARBA" id="ARBA00022496"/>
    </source>
</evidence>
<keyword evidence="7" id="KW-0408">Iron</keyword>
<dbReference type="PANTHER" id="PTHR42771:SF4">
    <property type="entry name" value="IRON(3+)-HYDROXAMATE IMPORT ATP-BINDING PROTEIN FHUC"/>
    <property type="match status" value="1"/>
</dbReference>
<dbReference type="InterPro" id="IPR003439">
    <property type="entry name" value="ABC_transporter-like_ATP-bd"/>
</dbReference>
<dbReference type="Gene3D" id="3.40.50.300">
    <property type="entry name" value="P-loop containing nucleotide triphosphate hydrolases"/>
    <property type="match status" value="1"/>
</dbReference>
<keyword evidence="3" id="KW-1003">Cell membrane</keyword>
<evidence type="ECO:0000256" key="6">
    <source>
        <dbReference type="ARBA" id="ARBA00022840"/>
    </source>
</evidence>
<dbReference type="InterPro" id="IPR003593">
    <property type="entry name" value="AAA+_ATPase"/>
</dbReference>
<keyword evidence="6 11" id="KW-0067">ATP-binding</keyword>
<dbReference type="GO" id="GO:0005886">
    <property type="term" value="C:plasma membrane"/>
    <property type="evidence" value="ECO:0007669"/>
    <property type="project" value="UniProtKB-SubCell"/>
</dbReference>
<evidence type="ECO:0000313" key="12">
    <source>
        <dbReference type="Proteomes" id="UP000219412"/>
    </source>
</evidence>
<dbReference type="InterPro" id="IPR027417">
    <property type="entry name" value="P-loop_NTPase"/>
</dbReference>
<keyword evidence="9" id="KW-0472">Membrane</keyword>
<evidence type="ECO:0000256" key="8">
    <source>
        <dbReference type="ARBA" id="ARBA00023065"/>
    </source>
</evidence>
<dbReference type="AlphaFoldDB" id="A0A285UGP2"/>
<dbReference type="GO" id="GO:0016887">
    <property type="term" value="F:ATP hydrolysis activity"/>
    <property type="evidence" value="ECO:0007669"/>
    <property type="project" value="InterPro"/>
</dbReference>
<dbReference type="GO" id="GO:0006826">
    <property type="term" value="P:iron ion transport"/>
    <property type="evidence" value="ECO:0007669"/>
    <property type="project" value="UniProtKB-KW"/>
</dbReference>
<keyword evidence="4" id="KW-0410">Iron transport</keyword>
<dbReference type="CDD" id="cd03214">
    <property type="entry name" value="ABC_Iron-Siderophores_B12_Hemin"/>
    <property type="match status" value="1"/>
</dbReference>
<dbReference type="SUPFAM" id="SSF52540">
    <property type="entry name" value="P-loop containing nucleoside triphosphate hydrolases"/>
    <property type="match status" value="1"/>
</dbReference>
<keyword evidence="12" id="KW-1185">Reference proteome</keyword>
<proteinExistence type="predicted"/>
<dbReference type="PROSITE" id="PS50893">
    <property type="entry name" value="ABC_TRANSPORTER_2"/>
    <property type="match status" value="1"/>
</dbReference>
<evidence type="ECO:0000313" key="11">
    <source>
        <dbReference type="EMBL" id="SOC40578.1"/>
    </source>
</evidence>
<keyword evidence="2" id="KW-0813">Transport</keyword>
<evidence type="ECO:0000256" key="1">
    <source>
        <dbReference type="ARBA" id="ARBA00004202"/>
    </source>
</evidence>
<dbReference type="EMBL" id="OBQF01000002">
    <property type="protein sequence ID" value="SOC40578.1"/>
    <property type="molecule type" value="Genomic_DNA"/>
</dbReference>
<evidence type="ECO:0000256" key="3">
    <source>
        <dbReference type="ARBA" id="ARBA00022475"/>
    </source>
</evidence>
<sequence length="262" mass="28566">MMNILEVEDVTVGYGKKMILEDFNMTIPKSTITSIVGPNGCGKTTLLHTLARVLKPKYGAVSIGGEDIFSLDTKDVAKRLSLLPQSSAAPAGLNVHSLVSYGRYPHKSAFGGLNSEDAENIDWAMEVTGIRDLAERSLDEISGGQAQRVWLAMALAQNTGIILLDEPTTYLDMKFQMEILNLLKDLNDTAEKTIVMVLHDINHASRFSDGIIAVKDGEVISTGSAEEVMTGSILSEVFDITPVMGRCPFTDRPIITSYRLRS</sequence>
<evidence type="ECO:0000259" key="10">
    <source>
        <dbReference type="PROSITE" id="PS50893"/>
    </source>
</evidence>
<keyword evidence="5" id="KW-0547">Nucleotide-binding</keyword>
<organism evidence="11 12">
    <name type="scientific">Salinicoccus kekensis</name>
    <dbReference type="NCBI Taxonomy" id="714307"/>
    <lineage>
        <taxon>Bacteria</taxon>
        <taxon>Bacillati</taxon>
        <taxon>Bacillota</taxon>
        <taxon>Bacilli</taxon>
        <taxon>Bacillales</taxon>
        <taxon>Staphylococcaceae</taxon>
        <taxon>Salinicoccus</taxon>
    </lineage>
</organism>
<dbReference type="GO" id="GO:0005524">
    <property type="term" value="F:ATP binding"/>
    <property type="evidence" value="ECO:0007669"/>
    <property type="project" value="UniProtKB-KW"/>
</dbReference>
<dbReference type="InterPro" id="IPR051535">
    <property type="entry name" value="Siderophore_ABC-ATPase"/>
</dbReference>
<evidence type="ECO:0000256" key="5">
    <source>
        <dbReference type="ARBA" id="ARBA00022741"/>
    </source>
</evidence>
<dbReference type="SMART" id="SM00382">
    <property type="entry name" value="AAA"/>
    <property type="match status" value="1"/>
</dbReference>
<protein>
    <submittedName>
        <fullName evidence="11">Iron complex transport system ATP-binding protein</fullName>
    </submittedName>
</protein>
<evidence type="ECO:0000256" key="9">
    <source>
        <dbReference type="ARBA" id="ARBA00023136"/>
    </source>
</evidence>
<accession>A0A285UGP2</accession>
<feature type="domain" description="ABC transporter" evidence="10">
    <location>
        <begin position="5"/>
        <end position="241"/>
    </location>
</feature>